<name>A0AAU9UVK7_EUPED</name>
<dbReference type="InterPro" id="IPR018247">
    <property type="entry name" value="EF_Hand_1_Ca_BS"/>
</dbReference>
<evidence type="ECO:0000256" key="1">
    <source>
        <dbReference type="PROSITE-ProRule" id="PRU00285"/>
    </source>
</evidence>
<keyword evidence="6" id="KW-1185">Reference proteome</keyword>
<evidence type="ECO:0000259" key="4">
    <source>
        <dbReference type="PROSITE" id="PS01031"/>
    </source>
</evidence>
<dbReference type="SUPFAM" id="SSF49764">
    <property type="entry name" value="HSP20-like chaperones"/>
    <property type="match status" value="1"/>
</dbReference>
<dbReference type="EMBL" id="CAKOGL010000025">
    <property type="protein sequence ID" value="CAH2102033.1"/>
    <property type="molecule type" value="Genomic_DNA"/>
</dbReference>
<dbReference type="Pfam" id="PF00011">
    <property type="entry name" value="HSP20"/>
    <property type="match status" value="1"/>
</dbReference>
<protein>
    <recommendedName>
        <fullName evidence="4">SHSP domain-containing protein</fullName>
    </recommendedName>
</protein>
<accession>A0AAU9UVK7</accession>
<evidence type="ECO:0000256" key="2">
    <source>
        <dbReference type="RuleBase" id="RU003616"/>
    </source>
</evidence>
<proteinExistence type="inferred from homology"/>
<organism evidence="5 6">
    <name type="scientific">Euphydryas editha</name>
    <name type="common">Edith's checkerspot</name>
    <dbReference type="NCBI Taxonomy" id="104508"/>
    <lineage>
        <taxon>Eukaryota</taxon>
        <taxon>Metazoa</taxon>
        <taxon>Ecdysozoa</taxon>
        <taxon>Arthropoda</taxon>
        <taxon>Hexapoda</taxon>
        <taxon>Insecta</taxon>
        <taxon>Pterygota</taxon>
        <taxon>Neoptera</taxon>
        <taxon>Endopterygota</taxon>
        <taxon>Lepidoptera</taxon>
        <taxon>Glossata</taxon>
        <taxon>Ditrysia</taxon>
        <taxon>Papilionoidea</taxon>
        <taxon>Nymphalidae</taxon>
        <taxon>Nymphalinae</taxon>
        <taxon>Euphydryas</taxon>
    </lineage>
</organism>
<evidence type="ECO:0000256" key="3">
    <source>
        <dbReference type="SAM" id="SignalP"/>
    </source>
</evidence>
<dbReference type="Proteomes" id="UP001153954">
    <property type="component" value="Unassembled WGS sequence"/>
</dbReference>
<dbReference type="InterPro" id="IPR002068">
    <property type="entry name" value="A-crystallin/Hsp20_dom"/>
</dbReference>
<feature type="chain" id="PRO_5043381478" description="SHSP domain-containing protein" evidence="3">
    <location>
        <begin position="16"/>
        <end position="251"/>
    </location>
</feature>
<keyword evidence="3" id="KW-0732">Signal</keyword>
<gene>
    <name evidence="5" type="ORF">EEDITHA_LOCUS16724</name>
</gene>
<dbReference type="PROSITE" id="PS01031">
    <property type="entry name" value="SHSP"/>
    <property type="match status" value="1"/>
</dbReference>
<feature type="signal peptide" evidence="3">
    <location>
        <begin position="1"/>
        <end position="15"/>
    </location>
</feature>
<dbReference type="CDD" id="cd00298">
    <property type="entry name" value="ACD_sHsps_p23-like"/>
    <property type="match status" value="1"/>
</dbReference>
<comment type="caution">
    <text evidence="5">The sequence shown here is derived from an EMBL/GenBank/DDBJ whole genome shotgun (WGS) entry which is preliminary data.</text>
</comment>
<dbReference type="PROSITE" id="PS00018">
    <property type="entry name" value="EF_HAND_1"/>
    <property type="match status" value="1"/>
</dbReference>
<dbReference type="Gene3D" id="2.60.40.790">
    <property type="match status" value="1"/>
</dbReference>
<feature type="domain" description="SHSP" evidence="4">
    <location>
        <begin position="77"/>
        <end position="180"/>
    </location>
</feature>
<reference evidence="5" key="1">
    <citation type="submission" date="2022-03" db="EMBL/GenBank/DDBJ databases">
        <authorList>
            <person name="Tunstrom K."/>
        </authorList>
    </citation>
    <scope>NUCLEOTIDE SEQUENCE</scope>
</reference>
<dbReference type="InterPro" id="IPR008978">
    <property type="entry name" value="HSP20-like_chaperone"/>
</dbReference>
<sequence>MIAFVLLAIVACASAAPHFHHYRSHQPYYQGPYHHGPYNYDNNLSLERFMDSQVFDTRAFWEELTREMMGLEAMIADLYKHFPNSLSEEKVEGNEYKINIPLSGFDEKEIAVKAKKGLLIVQAVRQVSDEPARSFLGVRTLPDDVNVNGSWTYTNGLLRIVFPLERKSVGEPTVTEIPVTQAPESVHSPEVFEIDNRPSDSQDADVGIASVDTDKENTISTNEIQQGQTVEATTYAVDLKGDVELVPIKYY</sequence>
<dbReference type="AlphaFoldDB" id="A0AAU9UVK7"/>
<evidence type="ECO:0000313" key="6">
    <source>
        <dbReference type="Proteomes" id="UP001153954"/>
    </source>
</evidence>
<evidence type="ECO:0000313" key="5">
    <source>
        <dbReference type="EMBL" id="CAH2102033.1"/>
    </source>
</evidence>
<comment type="similarity">
    <text evidence="1 2">Belongs to the small heat shock protein (HSP20) family.</text>
</comment>